<gene>
    <name evidence="4" type="ORF">HELGO_WM87159</name>
</gene>
<dbReference type="GO" id="GO:0000155">
    <property type="term" value="F:phosphorelay sensor kinase activity"/>
    <property type="evidence" value="ECO:0007669"/>
    <property type="project" value="TreeGrafter"/>
</dbReference>
<dbReference type="InterPro" id="IPR011006">
    <property type="entry name" value="CheY-like_superfamily"/>
</dbReference>
<evidence type="ECO:0000259" key="3">
    <source>
        <dbReference type="PROSITE" id="PS50110"/>
    </source>
</evidence>
<dbReference type="Gene3D" id="3.40.50.2300">
    <property type="match status" value="1"/>
</dbReference>
<dbReference type="PANTHER" id="PTHR43547:SF2">
    <property type="entry name" value="HYBRID SIGNAL TRANSDUCTION HISTIDINE KINASE C"/>
    <property type="match status" value="1"/>
</dbReference>
<evidence type="ECO:0000256" key="2">
    <source>
        <dbReference type="PROSITE-ProRule" id="PRU00169"/>
    </source>
</evidence>
<keyword evidence="1 2" id="KW-0597">Phosphoprotein</keyword>
<dbReference type="InterPro" id="IPR036890">
    <property type="entry name" value="HATPase_C_sf"/>
</dbReference>
<feature type="non-terminal residue" evidence="4">
    <location>
        <position position="1"/>
    </location>
</feature>
<dbReference type="AlphaFoldDB" id="A0A6S6SXG0"/>
<feature type="modified residue" description="4-aspartylphosphate" evidence="2">
    <location>
        <position position="135"/>
    </location>
</feature>
<dbReference type="PROSITE" id="PS50110">
    <property type="entry name" value="RESPONSE_REGULATORY"/>
    <property type="match status" value="1"/>
</dbReference>
<dbReference type="Gene3D" id="3.30.565.10">
    <property type="entry name" value="Histidine kinase-like ATPase, C-terminal domain"/>
    <property type="match status" value="1"/>
</dbReference>
<reference evidence="4" key="1">
    <citation type="submission" date="2020-01" db="EMBL/GenBank/DDBJ databases">
        <authorList>
            <person name="Meier V. D."/>
            <person name="Meier V D."/>
        </authorList>
    </citation>
    <scope>NUCLEOTIDE SEQUENCE</scope>
    <source>
        <strain evidence="4">HLG_WM_MAG_08</strain>
    </source>
</reference>
<dbReference type="PRINTS" id="PR00344">
    <property type="entry name" value="BCTRLSENSOR"/>
</dbReference>
<dbReference type="SUPFAM" id="SSF52172">
    <property type="entry name" value="CheY-like"/>
    <property type="match status" value="1"/>
</dbReference>
<accession>A0A6S6SXG0</accession>
<feature type="domain" description="Response regulatory" evidence="3">
    <location>
        <begin position="85"/>
        <end position="199"/>
    </location>
</feature>
<sequence>ELARSRAFEPFFTTKGGGENSGLGLSMVYGLVKQSKGYLRISNRNDGIGACITLLFPAVRVVQSLPVANPVQPLSNADATTPNKLFLLVEDDADVRKIIRNQLVAAGIHIIEAEDAVEAGALIDKLPGLDGMISDIMLQGKNSGWELAEKLYQKNAQSMILLISGYADKDQSSFSHDRFPLLQKPFDQQTLQQAIQRAMPGGRRNEDRQTGLCD</sequence>
<protein>
    <submittedName>
        <fullName evidence="4">PAS sensor protein</fullName>
    </submittedName>
</protein>
<dbReference type="Pfam" id="PF00072">
    <property type="entry name" value="Response_reg"/>
    <property type="match status" value="1"/>
</dbReference>
<proteinExistence type="predicted"/>
<dbReference type="SUPFAM" id="SSF55874">
    <property type="entry name" value="ATPase domain of HSP90 chaperone/DNA topoisomerase II/histidine kinase"/>
    <property type="match status" value="1"/>
</dbReference>
<name>A0A6S6SXG0_9GAMM</name>
<organism evidence="4">
    <name type="scientific">uncultured Thiotrichaceae bacterium</name>
    <dbReference type="NCBI Taxonomy" id="298394"/>
    <lineage>
        <taxon>Bacteria</taxon>
        <taxon>Pseudomonadati</taxon>
        <taxon>Pseudomonadota</taxon>
        <taxon>Gammaproteobacteria</taxon>
        <taxon>Thiotrichales</taxon>
        <taxon>Thiotrichaceae</taxon>
        <taxon>environmental samples</taxon>
    </lineage>
</organism>
<dbReference type="PANTHER" id="PTHR43547">
    <property type="entry name" value="TWO-COMPONENT HISTIDINE KINASE"/>
    <property type="match status" value="1"/>
</dbReference>
<dbReference type="InterPro" id="IPR001789">
    <property type="entry name" value="Sig_transdc_resp-reg_receiver"/>
</dbReference>
<dbReference type="EMBL" id="CACVAV010000144">
    <property type="protein sequence ID" value="CAA6809206.1"/>
    <property type="molecule type" value="Genomic_DNA"/>
</dbReference>
<evidence type="ECO:0000256" key="1">
    <source>
        <dbReference type="ARBA" id="ARBA00022553"/>
    </source>
</evidence>
<dbReference type="InterPro" id="IPR004358">
    <property type="entry name" value="Sig_transdc_His_kin-like_C"/>
</dbReference>
<dbReference type="SMART" id="SM00448">
    <property type="entry name" value="REC"/>
    <property type="match status" value="1"/>
</dbReference>
<evidence type="ECO:0000313" key="4">
    <source>
        <dbReference type="EMBL" id="CAA6809206.1"/>
    </source>
</evidence>